<protein>
    <submittedName>
        <fullName evidence="2">DUF4293 family protein</fullName>
    </submittedName>
</protein>
<feature type="transmembrane region" description="Helical" evidence="1">
    <location>
        <begin position="115"/>
        <end position="136"/>
    </location>
</feature>
<dbReference type="EMBL" id="CP032382">
    <property type="protein sequence ID" value="AYB30797.1"/>
    <property type="molecule type" value="Genomic_DNA"/>
</dbReference>
<keyword evidence="1" id="KW-0812">Transmembrane</keyword>
<reference evidence="3" key="1">
    <citation type="submission" date="2018-09" db="EMBL/GenBank/DDBJ databases">
        <title>Chryseolinea sp. KIS68-18 isolated from soil.</title>
        <authorList>
            <person name="Weon H.-Y."/>
            <person name="Kwon S.-W."/>
            <person name="Lee S.A."/>
        </authorList>
    </citation>
    <scope>NUCLEOTIDE SEQUENCE [LARGE SCALE GENOMIC DNA]</scope>
    <source>
        <strain evidence="3">KIS68-18</strain>
    </source>
</reference>
<feature type="transmembrane region" description="Helical" evidence="1">
    <location>
        <begin position="48"/>
        <end position="71"/>
    </location>
</feature>
<gene>
    <name evidence="2" type="ORF">D4L85_09495</name>
</gene>
<keyword evidence="1" id="KW-1133">Transmembrane helix</keyword>
<accession>A0A385SKK7</accession>
<dbReference type="KEGG" id="chk:D4L85_09495"/>
<organism evidence="2 3">
    <name type="scientific">Chryseolinea soli</name>
    <dbReference type="NCBI Taxonomy" id="2321403"/>
    <lineage>
        <taxon>Bacteria</taxon>
        <taxon>Pseudomonadati</taxon>
        <taxon>Bacteroidota</taxon>
        <taxon>Cytophagia</taxon>
        <taxon>Cytophagales</taxon>
        <taxon>Fulvivirgaceae</taxon>
        <taxon>Chryseolinea</taxon>
    </lineage>
</organism>
<evidence type="ECO:0000313" key="3">
    <source>
        <dbReference type="Proteomes" id="UP000266183"/>
    </source>
</evidence>
<dbReference type="InterPro" id="IPR025635">
    <property type="entry name" value="DUF4293"/>
</dbReference>
<sequence length="150" mass="16823">MWQRIQTVFLAIAVLALLSSTVFPIWMIEQNGELHVLTAFYYLKGGVYQYSPYSLTAVLAVASATVAFIEITKFKNRLTQMKLGALNSLFMAATIISSVYFATDLIKALEAGGRYGLGMWLPGLAVICNLVANYFIRKDERLVRDSERLR</sequence>
<keyword evidence="1" id="KW-0472">Membrane</keyword>
<evidence type="ECO:0000256" key="1">
    <source>
        <dbReference type="SAM" id="Phobius"/>
    </source>
</evidence>
<name>A0A385SKK7_9BACT</name>
<evidence type="ECO:0000313" key="2">
    <source>
        <dbReference type="EMBL" id="AYB30797.1"/>
    </source>
</evidence>
<keyword evidence="3" id="KW-1185">Reference proteome</keyword>
<proteinExistence type="predicted"/>
<dbReference type="RefSeq" id="WP_119754098.1">
    <property type="nucleotide sequence ID" value="NZ_CP032382.1"/>
</dbReference>
<dbReference type="AlphaFoldDB" id="A0A385SKK7"/>
<dbReference type="Proteomes" id="UP000266183">
    <property type="component" value="Chromosome"/>
</dbReference>
<dbReference type="OrthoDB" id="594989at2"/>
<dbReference type="Pfam" id="PF14126">
    <property type="entry name" value="DUF4293"/>
    <property type="match status" value="1"/>
</dbReference>
<feature type="transmembrane region" description="Helical" evidence="1">
    <location>
        <begin position="83"/>
        <end position="103"/>
    </location>
</feature>